<name>A0A6A3IFY9_9STRA</name>
<sequence>MDDDGDKPSSARWNVAGLQPGGPSGNGLPIDCVMNGCVLTPLRICMYSNDGRFRPERWLDDDLAFAPPRPTSTMRKAPWSKTHCSFRSPVLISRTPMWVLDLGTCTIHMDDKALRFPSPTLPKREPSDREQNDDDDASAADDRPKKRTRRVVDSSTTCAPEQLHCRYANKKCLNPRAIKRTGGLHTFCAMHRANANRNQRRLDMRKRMARQALRAQAEAGDGGQVQVPVALKTEAVVTTASTTGGHAQYEPLQTPTPLQAEDISTLVTLFLPPLTPQTQADGSFGFQLDAPITPTTPRDWSPSTSTGGNTPTPPPPPPPSGGMRF</sequence>
<evidence type="ECO:0000313" key="2">
    <source>
        <dbReference type="EMBL" id="KAE8981936.1"/>
    </source>
</evidence>
<dbReference type="EMBL" id="QXFX01002081">
    <property type="protein sequence ID" value="KAE9080958.1"/>
    <property type="molecule type" value="Genomic_DNA"/>
</dbReference>
<feature type="region of interest" description="Disordered" evidence="1">
    <location>
        <begin position="115"/>
        <end position="155"/>
    </location>
</feature>
<feature type="region of interest" description="Disordered" evidence="1">
    <location>
        <begin position="278"/>
        <end position="325"/>
    </location>
</feature>
<dbReference type="Proteomes" id="UP000460718">
    <property type="component" value="Unassembled WGS sequence"/>
</dbReference>
<dbReference type="EMBL" id="QXFW01002110">
    <property type="protein sequence ID" value="KAE8981936.1"/>
    <property type="molecule type" value="Genomic_DNA"/>
</dbReference>
<comment type="caution">
    <text evidence="2">The sequence shown here is derived from an EMBL/GenBank/DDBJ whole genome shotgun (WGS) entry which is preliminary data.</text>
</comment>
<feature type="compositionally biased region" description="Pro residues" evidence="1">
    <location>
        <begin position="311"/>
        <end position="325"/>
    </location>
</feature>
<proteinExistence type="predicted"/>
<reference evidence="4 5" key="1">
    <citation type="submission" date="2018-09" db="EMBL/GenBank/DDBJ databases">
        <title>Genomic investigation of the strawberry pathogen Phytophthora fragariae indicates pathogenicity is determined by transcriptional variation in three key races.</title>
        <authorList>
            <person name="Adams T.M."/>
            <person name="Armitage A.D."/>
            <person name="Sobczyk M.K."/>
            <person name="Bates H.J."/>
            <person name="Dunwell J.M."/>
            <person name="Nellist C.F."/>
            <person name="Harrison R.J."/>
        </authorList>
    </citation>
    <scope>NUCLEOTIDE SEQUENCE [LARGE SCALE GENOMIC DNA]</scope>
    <source>
        <strain evidence="3 5">ONT-3</strain>
        <strain evidence="2 4">SCRP245</strain>
    </source>
</reference>
<organism evidence="2 4">
    <name type="scientific">Phytophthora fragariae</name>
    <dbReference type="NCBI Taxonomy" id="53985"/>
    <lineage>
        <taxon>Eukaryota</taxon>
        <taxon>Sar</taxon>
        <taxon>Stramenopiles</taxon>
        <taxon>Oomycota</taxon>
        <taxon>Peronosporomycetes</taxon>
        <taxon>Peronosporales</taxon>
        <taxon>Peronosporaceae</taxon>
        <taxon>Phytophthora</taxon>
    </lineage>
</organism>
<evidence type="ECO:0000313" key="4">
    <source>
        <dbReference type="Proteomes" id="UP000460718"/>
    </source>
</evidence>
<evidence type="ECO:0000313" key="3">
    <source>
        <dbReference type="EMBL" id="KAE9080958.1"/>
    </source>
</evidence>
<feature type="region of interest" description="Disordered" evidence="1">
    <location>
        <begin position="1"/>
        <end position="20"/>
    </location>
</feature>
<evidence type="ECO:0000313" key="5">
    <source>
        <dbReference type="Proteomes" id="UP000488956"/>
    </source>
</evidence>
<feature type="compositionally biased region" description="Low complexity" evidence="1">
    <location>
        <begin position="301"/>
        <end position="310"/>
    </location>
</feature>
<dbReference type="Proteomes" id="UP000488956">
    <property type="component" value="Unassembled WGS sequence"/>
</dbReference>
<protein>
    <submittedName>
        <fullName evidence="2">Uncharacterized protein</fullName>
    </submittedName>
</protein>
<evidence type="ECO:0000256" key="1">
    <source>
        <dbReference type="SAM" id="MobiDB-lite"/>
    </source>
</evidence>
<dbReference type="AlphaFoldDB" id="A0A6A3IFY9"/>
<gene>
    <name evidence="3" type="ORF">PF010_g22188</name>
    <name evidence="2" type="ORF">PF011_g21830</name>
</gene>
<accession>A0A6A3IFY9</accession>